<evidence type="ECO:0000313" key="1">
    <source>
        <dbReference type="EMBL" id="MBP2169807.1"/>
    </source>
</evidence>
<reference evidence="2" key="2">
    <citation type="submission" date="2023-07" db="EMBL/GenBank/DDBJ databases">
        <title>Genome mining of underrepresented organisms for secondary metabolites.</title>
        <authorList>
            <person name="D'Agostino P.M."/>
        </authorList>
    </citation>
    <scope>NUCLEOTIDE SEQUENCE [LARGE SCALE GENOMIC DNA]</scope>
    <source>
        <strain evidence="2">WS4403</strain>
    </source>
</reference>
<comment type="caution">
    <text evidence="1">The sequence shown here is derived from an EMBL/GenBank/DDBJ whole genome shotgun (WGS) entry which is preliminary data.</text>
</comment>
<proteinExistence type="predicted"/>
<evidence type="ECO:0000313" key="2">
    <source>
        <dbReference type="Proteomes" id="UP001195624"/>
    </source>
</evidence>
<protein>
    <submittedName>
        <fullName evidence="1">Uncharacterized protein</fullName>
    </submittedName>
</protein>
<dbReference type="RefSeq" id="WP_198510880.1">
    <property type="nucleotide sequence ID" value="NZ_JAGGMQ010000001.1"/>
</dbReference>
<sequence length="502" mass="56453">MITPRSKRITATSLTSPWQRAARSGTNVSGVIRAIQQKRNLFQPENGAHVERFLKQQGWTQLHNNGSSGTDYNNSLPIALLQLTTREYSQSKWLMAQVNKYRQRLVLQGWQGHAHGFFLDGNILFKPAGAAAALVEMLNQDLLDRFRHPIRVISHSFIAEKESQAILGSFEANAREIHILNIGNHFSALLPPPRDNLPAVTGPSRVTFPPPLRLLKLTGKPSRSQAQPVVITISDLSGDGEKIERLINSRKIKLNSSSMPIIRIRELLLIARKLGLLLTENDIKDLVKVTTDEINAFPQQFRSALSDHGKHTMQIIDSDMPGDYAWKEDETNYRWASRLIKQQPELTVDDLVLITGGNSFLLIRLWKAHKSGLSDSGKRLQNRLNSSDWNPYKRFGDETPSEWIERLGNMDEGLSGTDIMQVCDESCSVIDTRLGLRKQLSPAGKMIRDEINSPTGGAHAFRPGEDWPAWCLRLKETGISQNDSDCISGFNPDMLIRYLLQT</sequence>
<name>A0ABS4PCB0_9GAMM</name>
<dbReference type="EMBL" id="JAGGMQ010000001">
    <property type="protein sequence ID" value="MBP2169807.1"/>
    <property type="molecule type" value="Genomic_DNA"/>
</dbReference>
<gene>
    <name evidence="1" type="ORF">J2125_002999</name>
</gene>
<accession>A0ABS4PCB0</accession>
<keyword evidence="2" id="KW-1185">Reference proteome</keyword>
<organism evidence="1 2">
    <name type="scientific">Winslowiella toletana</name>
    <dbReference type="NCBI Taxonomy" id="92490"/>
    <lineage>
        <taxon>Bacteria</taxon>
        <taxon>Pseudomonadati</taxon>
        <taxon>Pseudomonadota</taxon>
        <taxon>Gammaproteobacteria</taxon>
        <taxon>Enterobacterales</taxon>
        <taxon>Erwiniaceae</taxon>
        <taxon>Winslowiella</taxon>
    </lineage>
</organism>
<reference evidence="1 2" key="1">
    <citation type="submission" date="2021-03" db="EMBL/GenBank/DDBJ databases">
        <authorList>
            <person name="D'Agostino P."/>
            <person name="Huntemann M."/>
            <person name="Clum A."/>
            <person name="Spunde A."/>
            <person name="Palaniappan K."/>
            <person name="Ritter S."/>
            <person name="Mikhailova N."/>
            <person name="Chen I.-M."/>
            <person name="Stamatis D."/>
            <person name="Reddy T."/>
            <person name="O'Malley R."/>
            <person name="Daum C."/>
            <person name="Shapiro N."/>
            <person name="Ivanova N."/>
            <person name="Kyrpides N."/>
            <person name="Woyke T."/>
        </authorList>
    </citation>
    <scope>NUCLEOTIDE SEQUENCE [LARGE SCALE GENOMIC DNA]</scope>
    <source>
        <strain evidence="1 2">WS4403</strain>
    </source>
</reference>
<dbReference type="Proteomes" id="UP001195624">
    <property type="component" value="Unassembled WGS sequence"/>
</dbReference>